<sequence>MNLIHALQDNANPDSLVSRFRRARARRVVELITRIHAEKGSVRIIDLGGEPNYWSLFDRAFLDASKVRITVVNPGGVDEPADPALFDVVDGDACALPRYADHAFDLVHSNSVIEHVGDWTRMEAFAAECRRLAPRYYVQTPYFWFPVEPHFSAPFFHWRSEQSRARSLLKRRHGFSERAPDMGQAMRDVQHARLLDKAQFRFLYPDAVHHDEVVAGLTKSLIAVRDPPSH</sequence>
<dbReference type="InterPro" id="IPR029063">
    <property type="entry name" value="SAM-dependent_MTases_sf"/>
</dbReference>
<gene>
    <name evidence="2" type="ORF">B7Z01_11070</name>
</gene>
<dbReference type="Gene3D" id="3.40.50.150">
    <property type="entry name" value="Vaccinia Virus protein VP39"/>
    <property type="match status" value="1"/>
</dbReference>
<dbReference type="InterPro" id="IPR013216">
    <property type="entry name" value="Methyltransf_11"/>
</dbReference>
<proteinExistence type="predicted"/>
<keyword evidence="2" id="KW-0489">Methyltransferase</keyword>
<name>A0A258FKZ9_9CAUL</name>
<keyword evidence="2" id="KW-0808">Transferase</keyword>
<dbReference type="Pfam" id="PF08241">
    <property type="entry name" value="Methyltransf_11"/>
    <property type="match status" value="1"/>
</dbReference>
<feature type="domain" description="Methyltransferase type 11" evidence="1">
    <location>
        <begin position="81"/>
        <end position="132"/>
    </location>
</feature>
<dbReference type="Proteomes" id="UP000215595">
    <property type="component" value="Unassembled WGS sequence"/>
</dbReference>
<accession>A0A258FKZ9</accession>
<evidence type="ECO:0000259" key="1">
    <source>
        <dbReference type="Pfam" id="PF08241"/>
    </source>
</evidence>
<dbReference type="SUPFAM" id="SSF53335">
    <property type="entry name" value="S-adenosyl-L-methionine-dependent methyltransferases"/>
    <property type="match status" value="1"/>
</dbReference>
<protein>
    <submittedName>
        <fullName evidence="2">Methyltransferase type 11</fullName>
    </submittedName>
</protein>
<reference evidence="2 3" key="1">
    <citation type="submission" date="2017-03" db="EMBL/GenBank/DDBJ databases">
        <title>Lifting the veil on microbial sulfur biogeochemistry in mining wastewaters.</title>
        <authorList>
            <person name="Kantor R.S."/>
            <person name="Colenbrander Nelson T."/>
            <person name="Marshall S."/>
            <person name="Bennett D."/>
            <person name="Apte S."/>
            <person name="Camacho D."/>
            <person name="Thomas B.C."/>
            <person name="Warren L.A."/>
            <person name="Banfield J.F."/>
        </authorList>
    </citation>
    <scope>NUCLEOTIDE SEQUENCE [LARGE SCALE GENOMIC DNA]</scope>
    <source>
        <strain evidence="2">32-69-9</strain>
    </source>
</reference>
<organism evidence="2 3">
    <name type="scientific">Brevundimonas subvibrioides</name>
    <dbReference type="NCBI Taxonomy" id="74313"/>
    <lineage>
        <taxon>Bacteria</taxon>
        <taxon>Pseudomonadati</taxon>
        <taxon>Pseudomonadota</taxon>
        <taxon>Alphaproteobacteria</taxon>
        <taxon>Caulobacterales</taxon>
        <taxon>Caulobacteraceae</taxon>
        <taxon>Brevundimonas</taxon>
    </lineage>
</organism>
<dbReference type="GO" id="GO:0032259">
    <property type="term" value="P:methylation"/>
    <property type="evidence" value="ECO:0007669"/>
    <property type="project" value="UniProtKB-KW"/>
</dbReference>
<dbReference type="GO" id="GO:0008757">
    <property type="term" value="F:S-adenosylmethionine-dependent methyltransferase activity"/>
    <property type="evidence" value="ECO:0007669"/>
    <property type="project" value="InterPro"/>
</dbReference>
<comment type="caution">
    <text evidence="2">The sequence shown here is derived from an EMBL/GenBank/DDBJ whole genome shotgun (WGS) entry which is preliminary data.</text>
</comment>
<dbReference type="AlphaFoldDB" id="A0A258FKZ9"/>
<evidence type="ECO:0000313" key="2">
    <source>
        <dbReference type="EMBL" id="OYX32452.1"/>
    </source>
</evidence>
<evidence type="ECO:0000313" key="3">
    <source>
        <dbReference type="Proteomes" id="UP000215595"/>
    </source>
</evidence>
<dbReference type="EMBL" id="NCEB01000022">
    <property type="protein sequence ID" value="OYX32452.1"/>
    <property type="molecule type" value="Genomic_DNA"/>
</dbReference>